<evidence type="ECO:0000313" key="2">
    <source>
        <dbReference type="EMBL" id="ARQ70893.1"/>
    </source>
</evidence>
<reference evidence="2 3" key="1">
    <citation type="submission" date="2017-05" db="EMBL/GenBank/DDBJ databases">
        <title>Complete genome sequence of Streptomyces sp. SCSIO 03032 revealed the diverse biosynthetic pathways for its bioactive secondary metabolites.</title>
        <authorList>
            <person name="Ma L."/>
            <person name="Zhu Y."/>
            <person name="Zhang W."/>
            <person name="Zhang G."/>
            <person name="Tian X."/>
            <person name="Zhang S."/>
            <person name="Zhang C."/>
        </authorList>
    </citation>
    <scope>NUCLEOTIDE SEQUENCE [LARGE SCALE GENOMIC DNA]</scope>
    <source>
        <strain evidence="2 3">SCSIO 03032</strain>
    </source>
</reference>
<dbReference type="OrthoDB" id="3477660at2"/>
<gene>
    <name evidence="2" type="ORF">CAG99_20440</name>
</gene>
<organism evidence="2 3">
    <name type="scientific">Streptomyces marincola</name>
    <dbReference type="NCBI Taxonomy" id="2878388"/>
    <lineage>
        <taxon>Bacteria</taxon>
        <taxon>Bacillati</taxon>
        <taxon>Actinomycetota</taxon>
        <taxon>Actinomycetes</taxon>
        <taxon>Kitasatosporales</taxon>
        <taxon>Streptomycetaceae</taxon>
        <taxon>Streptomyces</taxon>
    </lineage>
</organism>
<proteinExistence type="predicted"/>
<keyword evidence="3" id="KW-1185">Reference proteome</keyword>
<protein>
    <submittedName>
        <fullName evidence="2">Uncharacterized protein</fullName>
    </submittedName>
</protein>
<keyword evidence="1" id="KW-0472">Membrane</keyword>
<dbReference type="Proteomes" id="UP000194218">
    <property type="component" value="Chromosome"/>
</dbReference>
<keyword evidence="1" id="KW-0812">Transmembrane</keyword>
<dbReference type="RefSeq" id="WP_086160732.1">
    <property type="nucleotide sequence ID" value="NZ_CP021121.1"/>
</dbReference>
<sequence>MPEGTGRGKGCLAALGVLLCWGLGFALVPGGLTVAGIGVHDYYAHDRPIRCGDEDMPNDDRYYCLNGGGSFDNMVENRREELRRAPYLIGFGAAGAVAGAVAFAAGTRAYRRRFPDGRAFRSSGAYP</sequence>
<dbReference type="AlphaFoldDB" id="A0A1W7D1E9"/>
<dbReference type="KEGG" id="smao:CAG99_20440"/>
<accession>A0A1W7D1E9</accession>
<evidence type="ECO:0000313" key="3">
    <source>
        <dbReference type="Proteomes" id="UP000194218"/>
    </source>
</evidence>
<keyword evidence="1" id="KW-1133">Transmembrane helix</keyword>
<dbReference type="EMBL" id="CP021121">
    <property type="protein sequence ID" value="ARQ70893.1"/>
    <property type="molecule type" value="Genomic_DNA"/>
</dbReference>
<feature type="transmembrane region" description="Helical" evidence="1">
    <location>
        <begin position="85"/>
        <end position="105"/>
    </location>
</feature>
<name>A0A1W7D1E9_9ACTN</name>
<evidence type="ECO:0000256" key="1">
    <source>
        <dbReference type="SAM" id="Phobius"/>
    </source>
</evidence>